<dbReference type="EMBL" id="FAXA01000004">
    <property type="protein sequence ID" value="CUV01110.1"/>
    <property type="molecule type" value="Genomic_DNA"/>
</dbReference>
<feature type="compositionally biased region" description="Polar residues" evidence="1">
    <location>
        <begin position="161"/>
        <end position="172"/>
    </location>
</feature>
<organism evidence="3">
    <name type="scientific">hydrothermal vent metagenome</name>
    <dbReference type="NCBI Taxonomy" id="652676"/>
    <lineage>
        <taxon>unclassified sequences</taxon>
        <taxon>metagenomes</taxon>
        <taxon>ecological metagenomes</taxon>
    </lineage>
</organism>
<feature type="region of interest" description="Disordered" evidence="1">
    <location>
        <begin position="130"/>
        <end position="172"/>
    </location>
</feature>
<proteinExistence type="predicted"/>
<keyword evidence="2" id="KW-1133">Transmembrane helix</keyword>
<evidence type="ECO:0000256" key="1">
    <source>
        <dbReference type="SAM" id="MobiDB-lite"/>
    </source>
</evidence>
<protein>
    <recommendedName>
        <fullName evidence="4">DUF304 domain-containing protein</fullName>
    </recommendedName>
</protein>
<gene>
    <name evidence="3" type="ORF">MGWOODY_Clf585</name>
</gene>
<keyword evidence="2" id="KW-0472">Membrane</keyword>
<accession>A0A160V9L3</accession>
<evidence type="ECO:0000256" key="2">
    <source>
        <dbReference type="SAM" id="Phobius"/>
    </source>
</evidence>
<feature type="transmembrane region" description="Helical" evidence="2">
    <location>
        <begin position="20"/>
        <end position="49"/>
    </location>
</feature>
<evidence type="ECO:0008006" key="4">
    <source>
        <dbReference type="Google" id="ProtNLM"/>
    </source>
</evidence>
<reference evidence="3" key="1">
    <citation type="submission" date="2015-10" db="EMBL/GenBank/DDBJ databases">
        <authorList>
            <person name="Gilbert D.G."/>
        </authorList>
    </citation>
    <scope>NUCLEOTIDE SEQUENCE</scope>
</reference>
<dbReference type="AlphaFoldDB" id="A0A160V9L3"/>
<keyword evidence="2" id="KW-0812">Transmembrane</keyword>
<name>A0A160V9L3_9ZZZZ</name>
<evidence type="ECO:0000313" key="3">
    <source>
        <dbReference type="EMBL" id="CUV01110.1"/>
    </source>
</evidence>
<sequence length="172" mass="19604">MQEQPLHWDNHRTNLNLTFIFALIVAVIGILGQPVLFVLGIGVAIYSWLTNPKQYLIYRDALVIIYGRPRIKSYPFQEISHLETLSLPIGERLRVRMVNGRRIMLLTKDPDTFRAKLDEALDAFHGEQRGTDYAKENELDTAIDTPTEKPLEGVPPEENLGESSSENDNVPY</sequence>